<organism evidence="3">
    <name type="scientific">Trepomonas sp. PC1</name>
    <dbReference type="NCBI Taxonomy" id="1076344"/>
    <lineage>
        <taxon>Eukaryota</taxon>
        <taxon>Metamonada</taxon>
        <taxon>Diplomonadida</taxon>
        <taxon>Hexamitidae</taxon>
        <taxon>Hexamitinae</taxon>
        <taxon>Trepomonas</taxon>
    </lineage>
</organism>
<dbReference type="GO" id="GO:0008017">
    <property type="term" value="F:microtubule binding"/>
    <property type="evidence" value="ECO:0007669"/>
    <property type="project" value="InterPro"/>
</dbReference>
<evidence type="ECO:0000313" key="3">
    <source>
        <dbReference type="EMBL" id="JAP93655.1"/>
    </source>
</evidence>
<dbReference type="InterPro" id="IPR011033">
    <property type="entry name" value="PRC_barrel-like_sf"/>
</dbReference>
<name>A0A146KD85_9EUKA</name>
<protein>
    <submittedName>
        <fullName evidence="3">Microtubule-binding calmodulin-regulated spectrin-associated domain-containing protein</fullName>
    </submittedName>
</protein>
<proteinExistence type="predicted"/>
<feature type="domain" description="CKK" evidence="2">
    <location>
        <begin position="336"/>
        <end position="463"/>
    </location>
</feature>
<feature type="non-terminal residue" evidence="3">
    <location>
        <position position="1"/>
    </location>
</feature>
<dbReference type="PROSITE" id="PS51508">
    <property type="entry name" value="CKK"/>
    <property type="match status" value="1"/>
</dbReference>
<dbReference type="AlphaFoldDB" id="A0A146KD85"/>
<feature type="coiled-coil region" evidence="1">
    <location>
        <begin position="21"/>
        <end position="148"/>
    </location>
</feature>
<dbReference type="EMBL" id="GDID01002951">
    <property type="protein sequence ID" value="JAP93655.1"/>
    <property type="molecule type" value="Transcribed_RNA"/>
</dbReference>
<keyword evidence="1" id="KW-0175">Coiled coil</keyword>
<evidence type="ECO:0000259" key="2">
    <source>
        <dbReference type="PROSITE" id="PS51508"/>
    </source>
</evidence>
<sequence length="463" mass="54116">GESLIFDRMDLINTTQQKQSIEQPEEKIQKLINQIEFMEQRCSPNFKQSSDQSFQDQMVQLEKQQQLNDQLNEELNHQQQFYEAQVQQLSTELKNEHNEKMGYYNELQNLKNQIEQQKKNYQIMQNTINQLQDQIDVKDKIIKQLTEQSNPIQEIKDQMISLKAEISRIPSLLTPQQNCTQHKSQLQNDHCHYKNGQSQISNQIEDNVSLVNREQSESSDVVHDLQVARPATITSKWNQEKSMNYSHLSEQVEKSFAFEINVTKKADEIALNQQQNFVQNQQQRAHSAKKEAENRIKVVNQNKQQLENMKQILTEQRKTSEYLQSKTETEEINFQINQIYIPKYSFDNSVQIKQILLNTLMRGDVNYEKRTEILDRMGQQKGHFIIILKDVDKQGFYALTKIDGSGNLIKIAGPDGMPLSINQNLVDKLMKYNTTAKRLDQIQMKMIGTTIVAVTLSVKKKYK</sequence>
<accession>A0A146KD85</accession>
<dbReference type="SUPFAM" id="SSF50346">
    <property type="entry name" value="PRC-barrel domain"/>
    <property type="match status" value="1"/>
</dbReference>
<reference evidence="3" key="1">
    <citation type="submission" date="2015-07" db="EMBL/GenBank/DDBJ databases">
        <title>Adaptation to a free-living lifestyle via gene acquisitions in the diplomonad Trepomonas sp. PC1.</title>
        <authorList>
            <person name="Xu F."/>
            <person name="Jerlstrom-Hultqvist J."/>
            <person name="Kolisko M."/>
            <person name="Simpson A.G.B."/>
            <person name="Roger A.J."/>
            <person name="Svard S.G."/>
            <person name="Andersson J.O."/>
        </authorList>
    </citation>
    <scope>NUCLEOTIDE SEQUENCE</scope>
    <source>
        <strain evidence="3">PC1</strain>
    </source>
</reference>
<gene>
    <name evidence="3" type="ORF">TPC1_13986</name>
</gene>
<feature type="coiled-coil region" evidence="1">
    <location>
        <begin position="271"/>
        <end position="319"/>
    </location>
</feature>
<dbReference type="InterPro" id="IPR038209">
    <property type="entry name" value="CKK_dom_sf"/>
</dbReference>
<dbReference type="Pfam" id="PF08683">
    <property type="entry name" value="CAMSAP_CKK"/>
    <property type="match status" value="1"/>
</dbReference>
<dbReference type="Gene3D" id="3.10.20.360">
    <property type="entry name" value="CKK domain"/>
    <property type="match status" value="1"/>
</dbReference>
<dbReference type="SMART" id="SM01051">
    <property type="entry name" value="CAMSAP_CKK"/>
    <property type="match status" value="1"/>
</dbReference>
<dbReference type="InterPro" id="IPR014797">
    <property type="entry name" value="CKK_CAMSAP"/>
</dbReference>
<evidence type="ECO:0000256" key="1">
    <source>
        <dbReference type="SAM" id="Coils"/>
    </source>
</evidence>